<proteinExistence type="predicted"/>
<reference evidence="1" key="1">
    <citation type="journal article" date="2014" name="Front. Microbiol.">
        <title>High frequency of phylogenetically diverse reductive dehalogenase-homologous genes in deep subseafloor sedimentary metagenomes.</title>
        <authorList>
            <person name="Kawai M."/>
            <person name="Futagami T."/>
            <person name="Toyoda A."/>
            <person name="Takaki Y."/>
            <person name="Nishi S."/>
            <person name="Hori S."/>
            <person name="Arai W."/>
            <person name="Tsubouchi T."/>
            <person name="Morono Y."/>
            <person name="Uchiyama I."/>
            <person name="Ito T."/>
            <person name="Fujiyama A."/>
            <person name="Inagaki F."/>
            <person name="Takami H."/>
        </authorList>
    </citation>
    <scope>NUCLEOTIDE SEQUENCE</scope>
    <source>
        <strain evidence="1">Expedition CK06-06</strain>
    </source>
</reference>
<dbReference type="EMBL" id="BARW01018796">
    <property type="protein sequence ID" value="GAJ02073.1"/>
    <property type="molecule type" value="Genomic_DNA"/>
</dbReference>
<gene>
    <name evidence="1" type="ORF">S12H4_32105</name>
</gene>
<comment type="caution">
    <text evidence="1">The sequence shown here is derived from an EMBL/GenBank/DDBJ whole genome shotgun (WGS) entry which is preliminary data.</text>
</comment>
<accession>X1T9R6</accession>
<feature type="non-terminal residue" evidence="1">
    <location>
        <position position="56"/>
    </location>
</feature>
<protein>
    <submittedName>
        <fullName evidence="1">Uncharacterized protein</fullName>
    </submittedName>
</protein>
<sequence length="56" mass="6025">MNTVLAGQQCGDKSAHAQADYAHPLYIDTLYLLQPLPGQSSILHHTANGHILESAL</sequence>
<name>X1T9R6_9ZZZZ</name>
<evidence type="ECO:0000313" key="1">
    <source>
        <dbReference type="EMBL" id="GAJ02073.1"/>
    </source>
</evidence>
<organism evidence="1">
    <name type="scientific">marine sediment metagenome</name>
    <dbReference type="NCBI Taxonomy" id="412755"/>
    <lineage>
        <taxon>unclassified sequences</taxon>
        <taxon>metagenomes</taxon>
        <taxon>ecological metagenomes</taxon>
    </lineage>
</organism>
<dbReference type="AlphaFoldDB" id="X1T9R6"/>